<reference evidence="3" key="1">
    <citation type="submission" date="2016-10" db="EMBL/GenBank/DDBJ databases">
        <authorList>
            <person name="Jeantristanb JTB J.-T."/>
            <person name="Ricardo R."/>
        </authorList>
    </citation>
    <scope>NUCLEOTIDE SEQUENCE [LARGE SCALE GENOMIC DNA]</scope>
</reference>
<gene>
    <name evidence="2" type="ORF">BZ3500_MVSOF-1268-A1-R1_CHR4-4G07551</name>
</gene>
<proteinExistence type="predicted"/>
<dbReference type="Proteomes" id="UP000249723">
    <property type="component" value="Unassembled WGS sequence"/>
</dbReference>
<dbReference type="EMBL" id="FMWP01000089">
    <property type="protein sequence ID" value="SCZ96685.1"/>
    <property type="molecule type" value="Genomic_DNA"/>
</dbReference>
<evidence type="ECO:0000256" key="1">
    <source>
        <dbReference type="SAM" id="MobiDB-lite"/>
    </source>
</evidence>
<feature type="region of interest" description="Disordered" evidence="1">
    <location>
        <begin position="207"/>
        <end position="234"/>
    </location>
</feature>
<name>A0A2X0MWP8_9BASI</name>
<organism evidence="2 3">
    <name type="scientific">Microbotryum saponariae</name>
    <dbReference type="NCBI Taxonomy" id="289078"/>
    <lineage>
        <taxon>Eukaryota</taxon>
        <taxon>Fungi</taxon>
        <taxon>Dikarya</taxon>
        <taxon>Basidiomycota</taxon>
        <taxon>Pucciniomycotina</taxon>
        <taxon>Microbotryomycetes</taxon>
        <taxon>Microbotryales</taxon>
        <taxon>Microbotryaceae</taxon>
        <taxon>Microbotryum</taxon>
    </lineage>
</organism>
<dbReference type="AlphaFoldDB" id="A0A2X0MWP8"/>
<protein>
    <submittedName>
        <fullName evidence="2">BZ3500_MvSof-1268-A1-R1_Chr4-4g07551 protein</fullName>
    </submittedName>
</protein>
<evidence type="ECO:0000313" key="3">
    <source>
        <dbReference type="Proteomes" id="UP000249723"/>
    </source>
</evidence>
<evidence type="ECO:0000313" key="2">
    <source>
        <dbReference type="EMBL" id="SCZ96685.1"/>
    </source>
</evidence>
<sequence length="234" mass="25028">MSNQFSTQFSTANSSSTSSTSLATLLHRADQLSTSFNSHHRHSLNNVEAIQSAHVQLQNLLSMPTGGMVTRSRPGGGLRERGIVKVQETVEEALSYLREDLSKMETDVEHLSALLFEADVWLADPTTALKHGLNPKEALNHVGGLFGSYQAELIRLRELLADFTCEEITVDDFASEWKVMKEVDAGAEAELSDLVDVLGKWAAGASGGGGGGDLFESSAKGTGTGIGGEDEEMS</sequence>
<dbReference type="OrthoDB" id="3344725at2759"/>
<accession>A0A2X0MWP8</accession>
<keyword evidence="3" id="KW-1185">Reference proteome</keyword>